<gene>
    <name evidence="2" type="ORF">RHEph01_gp048</name>
</gene>
<proteinExistence type="predicted"/>
<accession>L7TJ91</accession>
<dbReference type="Proteomes" id="UP000011149">
    <property type="component" value="Segment"/>
</dbReference>
<sequence>MEPGHSSSPRMGSSRTWNTTPLDSCHTTRSSSVSTRPPPRSPRE</sequence>
<dbReference type="EMBL" id="JX483873">
    <property type="protein sequence ID" value="AGC35558.1"/>
    <property type="molecule type" value="Genomic_DNA"/>
</dbReference>
<name>L7TJ91_9CAUD</name>
<feature type="region of interest" description="Disordered" evidence="1">
    <location>
        <begin position="1"/>
        <end position="44"/>
    </location>
</feature>
<feature type="compositionally biased region" description="Polar residues" evidence="1">
    <location>
        <begin position="1"/>
        <end position="22"/>
    </location>
</feature>
<protein>
    <submittedName>
        <fullName evidence="2">Uncharacterized protein</fullName>
    </submittedName>
</protein>
<organism evidence="2 3">
    <name type="scientific">Rhizobium phage RHEph01</name>
    <dbReference type="NCBI Taxonomy" id="1220601"/>
    <lineage>
        <taxon>Viruses</taxon>
        <taxon>Duplodnaviria</taxon>
        <taxon>Heunggongvirae</taxon>
        <taxon>Uroviricota</taxon>
        <taxon>Caudoviricetes</taxon>
        <taxon>Autographivirales</taxon>
        <taxon>Paadamvirus</taxon>
        <taxon>Paadamvirus RHEph01</taxon>
    </lineage>
</organism>
<evidence type="ECO:0000313" key="3">
    <source>
        <dbReference type="Proteomes" id="UP000011149"/>
    </source>
</evidence>
<evidence type="ECO:0000313" key="2">
    <source>
        <dbReference type="EMBL" id="AGC35558.1"/>
    </source>
</evidence>
<evidence type="ECO:0000256" key="1">
    <source>
        <dbReference type="SAM" id="MobiDB-lite"/>
    </source>
</evidence>
<keyword evidence="3" id="KW-1185">Reference proteome</keyword>
<reference evidence="2 3" key="1">
    <citation type="journal article" date="2013" name="Appl. Environ. Microbiol.">
        <title>Narrow Host-Range Bacteriophages that Infect Rhizobium etli associate with Distinct Genomic Types.</title>
        <authorList>
            <person name="Santamaria R.I."/>
            <person name="Bustos P."/>
            <person name="Sepulveda-Robles O."/>
            <person name="Lozano L."/>
            <person name="Rodriguez C."/>
            <person name="Fernandez J.L."/>
            <person name="Juarez S."/>
            <person name="Kameyama L."/>
            <person name="Guarneros G."/>
            <person name="Davila G."/>
            <person name="Gonzalez V."/>
        </authorList>
    </citation>
    <scope>NUCLEOTIDE SEQUENCE [LARGE SCALE GENOMIC DNA]</scope>
</reference>